<name>A0A974CIG5_XENLA</name>
<accession>A0A974CIG5</accession>
<evidence type="ECO:0000313" key="1">
    <source>
        <dbReference type="EMBL" id="OCT73512.1"/>
    </source>
</evidence>
<sequence>MIEPEGSFRLVHKIFPYLHSSPPYSGRAIVDGGPPQIWPGTGYRHGAVFYRNTINPYLMKCCPQTPGSKLSLTPG</sequence>
<protein>
    <submittedName>
        <fullName evidence="1">Uncharacterized protein</fullName>
    </submittedName>
</protein>
<dbReference type="EMBL" id="CM004478">
    <property type="protein sequence ID" value="OCT73512.1"/>
    <property type="molecule type" value="Genomic_DNA"/>
</dbReference>
<proteinExistence type="predicted"/>
<dbReference type="Proteomes" id="UP000694892">
    <property type="component" value="Chromosome 7L"/>
</dbReference>
<evidence type="ECO:0000313" key="2">
    <source>
        <dbReference type="Proteomes" id="UP000694892"/>
    </source>
</evidence>
<organism evidence="1 2">
    <name type="scientific">Xenopus laevis</name>
    <name type="common">African clawed frog</name>
    <dbReference type="NCBI Taxonomy" id="8355"/>
    <lineage>
        <taxon>Eukaryota</taxon>
        <taxon>Metazoa</taxon>
        <taxon>Chordata</taxon>
        <taxon>Craniata</taxon>
        <taxon>Vertebrata</taxon>
        <taxon>Euteleostomi</taxon>
        <taxon>Amphibia</taxon>
        <taxon>Batrachia</taxon>
        <taxon>Anura</taxon>
        <taxon>Pipoidea</taxon>
        <taxon>Pipidae</taxon>
        <taxon>Xenopodinae</taxon>
        <taxon>Xenopus</taxon>
        <taxon>Xenopus</taxon>
    </lineage>
</organism>
<reference evidence="2" key="1">
    <citation type="journal article" date="2016" name="Nature">
        <title>Genome evolution in the allotetraploid frog Xenopus laevis.</title>
        <authorList>
            <person name="Session A.M."/>
            <person name="Uno Y."/>
            <person name="Kwon T."/>
            <person name="Chapman J.A."/>
            <person name="Toyoda A."/>
            <person name="Takahashi S."/>
            <person name="Fukui A."/>
            <person name="Hikosaka A."/>
            <person name="Suzuki A."/>
            <person name="Kondo M."/>
            <person name="van Heeringen S.J."/>
            <person name="Quigley I."/>
            <person name="Heinz S."/>
            <person name="Ogino H."/>
            <person name="Ochi H."/>
            <person name="Hellsten U."/>
            <person name="Lyons J.B."/>
            <person name="Simakov O."/>
            <person name="Putnam N."/>
            <person name="Stites J."/>
            <person name="Kuroki Y."/>
            <person name="Tanaka T."/>
            <person name="Michiue T."/>
            <person name="Watanabe M."/>
            <person name="Bogdanovic O."/>
            <person name="Lister R."/>
            <person name="Georgiou G."/>
            <person name="Paranjpe S.S."/>
            <person name="van Kruijsbergen I."/>
            <person name="Shu S."/>
            <person name="Carlson J."/>
            <person name="Kinoshita T."/>
            <person name="Ohta Y."/>
            <person name="Mawaribuchi S."/>
            <person name="Jenkins J."/>
            <person name="Grimwood J."/>
            <person name="Schmutz J."/>
            <person name="Mitros T."/>
            <person name="Mozaffari S.V."/>
            <person name="Suzuki Y."/>
            <person name="Haramoto Y."/>
            <person name="Yamamoto T.S."/>
            <person name="Takagi C."/>
            <person name="Heald R."/>
            <person name="Miller K."/>
            <person name="Haudenschild C."/>
            <person name="Kitzman J."/>
            <person name="Nakayama T."/>
            <person name="Izutsu Y."/>
            <person name="Robert J."/>
            <person name="Fortriede J."/>
            <person name="Burns K."/>
            <person name="Lotay V."/>
            <person name="Karimi K."/>
            <person name="Yasuoka Y."/>
            <person name="Dichmann D.S."/>
            <person name="Flajnik M.F."/>
            <person name="Houston D.W."/>
            <person name="Shendure J."/>
            <person name="DuPasquier L."/>
            <person name="Vize P.D."/>
            <person name="Zorn A.M."/>
            <person name="Ito M."/>
            <person name="Marcotte E.M."/>
            <person name="Wallingford J.B."/>
            <person name="Ito Y."/>
            <person name="Asashima M."/>
            <person name="Ueno N."/>
            <person name="Matsuda Y."/>
            <person name="Veenstra G.J."/>
            <person name="Fujiyama A."/>
            <person name="Harland R.M."/>
            <person name="Taira M."/>
            <person name="Rokhsar D.S."/>
        </authorList>
    </citation>
    <scope>NUCLEOTIDE SEQUENCE [LARGE SCALE GENOMIC DNA]</scope>
    <source>
        <strain evidence="2">J</strain>
    </source>
</reference>
<dbReference type="AlphaFoldDB" id="A0A974CIG5"/>
<gene>
    <name evidence="1" type="ORF">XELAEV_18036489mg</name>
</gene>